<evidence type="ECO:0000256" key="1">
    <source>
        <dbReference type="ARBA" id="ARBA00001957"/>
    </source>
</evidence>
<dbReference type="InterPro" id="IPR020802">
    <property type="entry name" value="TesA-like"/>
</dbReference>
<dbReference type="InterPro" id="IPR042099">
    <property type="entry name" value="ANL_N_sf"/>
</dbReference>
<dbReference type="InterPro" id="IPR010071">
    <property type="entry name" value="AA_adenyl_dom"/>
</dbReference>
<dbReference type="PANTHER" id="PTHR45527:SF1">
    <property type="entry name" value="FATTY ACID SYNTHASE"/>
    <property type="match status" value="1"/>
</dbReference>
<dbReference type="SMART" id="SM00823">
    <property type="entry name" value="PKS_PP"/>
    <property type="match status" value="1"/>
</dbReference>
<dbReference type="GO" id="GO:0009366">
    <property type="term" value="C:enterobactin synthetase complex"/>
    <property type="evidence" value="ECO:0007669"/>
    <property type="project" value="TreeGrafter"/>
</dbReference>
<keyword evidence="7" id="KW-1185">Reference proteome</keyword>
<keyword evidence="2" id="KW-0596">Phosphopantetheine</keyword>
<dbReference type="InterPro" id="IPR020806">
    <property type="entry name" value="PKS_PP-bd"/>
</dbReference>
<dbReference type="RefSeq" id="WP_102767059.1">
    <property type="nucleotide sequence ID" value="NZ_POSP01000003.1"/>
</dbReference>
<dbReference type="GO" id="GO:0009239">
    <property type="term" value="P:enterobactin biosynthetic process"/>
    <property type="evidence" value="ECO:0007669"/>
    <property type="project" value="TreeGrafter"/>
</dbReference>
<evidence type="ECO:0000256" key="2">
    <source>
        <dbReference type="ARBA" id="ARBA00022450"/>
    </source>
</evidence>
<organism evidence="6 7">
    <name type="scientific">Kinneretia aquatilis</name>
    <dbReference type="NCBI Taxonomy" id="2070761"/>
    <lineage>
        <taxon>Bacteria</taxon>
        <taxon>Pseudomonadati</taxon>
        <taxon>Pseudomonadota</taxon>
        <taxon>Betaproteobacteria</taxon>
        <taxon>Burkholderiales</taxon>
        <taxon>Sphaerotilaceae</taxon>
        <taxon>Roseateles</taxon>
    </lineage>
</organism>
<dbReference type="GO" id="GO:0005829">
    <property type="term" value="C:cytosol"/>
    <property type="evidence" value="ECO:0007669"/>
    <property type="project" value="TreeGrafter"/>
</dbReference>
<sequence>MGSHTAAQFEAQGLSAGDLALPAAPDAAPRASGRLPPPADLSQSPRLSRLLPLSLSQREVWLDQRAWPGSSHLNIGGGAVLRGPLNIARLQASLQLLVDRHEALRLVPRSDGQQLLLATHPARLEVIELQESSDAEAEAEAAMARHWNARMAEPFELGEQPPWRFILLRAHATLHGLSIQFHHLVMDGWGTTQLMLAWSTIYQDLGSRDDESTACTGSNDDCSVGASYIAFIEDSQRYRQSALFERDAGYWQRELAPLAAPGRKPLVERRRIAHAPPGPAQLPAAHLIQLSLEQAPYAALEQRARAEGLSSFNVLLAALALYFGRLSGQSQVLVGVPSLNRSGQRFRHTPGMFTGLQCLRLDLERAGTAGGLMQQASAQMQAALRHARYPLSELAHALPGLHLPGQGEMLELLLSFERQDYRLPFGEARLEDSRQLFSGRARFPLALTLCEFDGGAAPALVLEASGDCFEAAEAALMARRIWHVARHLSEYPECPLDAVSLLPEEEHWALIHGLHKDLASQEAPQPWLHQFCHQAGLQPQACALVWDGAAGTETMSYGELLLRGEALARQLRALGVAREQVVALAMERSPELVVALLGIGLAGAAFLPLDPQAPVARLSGVLMDSGAQALLLDAVSPSGVEALAELPGLGSRCLRLPLPLPEARDNEADELAGDAPSHDVARPEDLAYVLFTSGSTGRPKGVMVEHAALSRRLAWLARRWQITPQDRSIQGTHHGFDPALIELLLPLSLGASIALPPPGRLHPRRLAEQMARHGATFGAFVPSTLAGLVEAWAQAQRQGLPAPRLRVACCGGELLSPELLRRFQSLCSAQLYNLYGPTEACIFSTAWPCEPSAQPPDGDEASSGIQATDVPLGRPVDDTRIHVLDTLLQPMPFGVSGEIYIGGSALARGYLGRPELDAQHFVPDPFLPEQTGARLYRSGDRGWLDPQGLLHFGGRLDRQVKLRGQRIELGDVEAACLHLPLVQQAVVQLLQEPGPAHLHAWLAGPELRDDHLPALWAGLRLRLPEAMRPSGITLLPELPVNAQGKLLTSALPQPQASDRSPACPSTGQLRPPQPGMEQRLLSLWSEALPAAAQAAAALGQHLDLDADFFALGGDSLAALGILASLEDELGRRLPLQLMQEHPSIASLARALRRPPRQPGLLRALPARGPGHSASEPVRAQLFVAASGHGDVLRLQQLADALPVGLQLFMLQPPLDHRKRSLEELAQLYAEAMAAVRETPLPCWLAGFSVGGVTALATAALLQKQELPPDGLILLDSIHPEAVLGGTASWRTLGWLVRKLHVQDLSLNGRRLGAMFSDPGLVSQVQALRGHRCQAFDGPVLLLQSAGLARWQRMLFQGWQRLMPHQLQRRQIAGTHGSIFEPAHVDDLARALSQFMGHTEDA</sequence>
<gene>
    <name evidence="6" type="ORF">C1O66_06050</name>
</gene>
<dbReference type="Gene3D" id="3.40.50.1820">
    <property type="entry name" value="alpha/beta hydrolase"/>
    <property type="match status" value="1"/>
</dbReference>
<dbReference type="NCBIfam" id="TIGR01733">
    <property type="entry name" value="AA-adenyl-dom"/>
    <property type="match status" value="1"/>
</dbReference>
<dbReference type="GO" id="GO:0043041">
    <property type="term" value="P:amino acid activation for nonribosomal peptide biosynthetic process"/>
    <property type="evidence" value="ECO:0007669"/>
    <property type="project" value="TreeGrafter"/>
</dbReference>
<proteinExistence type="predicted"/>
<evidence type="ECO:0000313" key="6">
    <source>
        <dbReference type="EMBL" id="PND37142.1"/>
    </source>
</evidence>
<comment type="caution">
    <text evidence="6">The sequence shown here is derived from an EMBL/GenBank/DDBJ whole genome shotgun (WGS) entry which is preliminary data.</text>
</comment>
<evidence type="ECO:0000256" key="4">
    <source>
        <dbReference type="SAM" id="MobiDB-lite"/>
    </source>
</evidence>
<dbReference type="InterPro" id="IPR001242">
    <property type="entry name" value="Condensation_dom"/>
</dbReference>
<dbReference type="Gene3D" id="3.30.300.30">
    <property type="match status" value="1"/>
</dbReference>
<dbReference type="InterPro" id="IPR029058">
    <property type="entry name" value="AB_hydrolase_fold"/>
</dbReference>
<dbReference type="Proteomes" id="UP000235916">
    <property type="component" value="Unassembled WGS sequence"/>
</dbReference>
<dbReference type="PROSITE" id="PS00012">
    <property type="entry name" value="PHOSPHOPANTETHEINE"/>
    <property type="match status" value="1"/>
</dbReference>
<evidence type="ECO:0000259" key="5">
    <source>
        <dbReference type="PROSITE" id="PS50075"/>
    </source>
</evidence>
<dbReference type="InterPro" id="IPR020845">
    <property type="entry name" value="AMP-binding_CS"/>
</dbReference>
<dbReference type="GO" id="GO:0047527">
    <property type="term" value="F:2,3-dihydroxybenzoate-serine ligase activity"/>
    <property type="evidence" value="ECO:0007669"/>
    <property type="project" value="TreeGrafter"/>
</dbReference>
<dbReference type="SUPFAM" id="SSF53474">
    <property type="entry name" value="alpha/beta-Hydrolases"/>
    <property type="match status" value="1"/>
</dbReference>
<dbReference type="PANTHER" id="PTHR45527">
    <property type="entry name" value="NONRIBOSOMAL PEPTIDE SYNTHETASE"/>
    <property type="match status" value="1"/>
</dbReference>
<dbReference type="Pfam" id="PF00668">
    <property type="entry name" value="Condensation"/>
    <property type="match status" value="1"/>
</dbReference>
<feature type="region of interest" description="Disordered" evidence="4">
    <location>
        <begin position="21"/>
        <end position="43"/>
    </location>
</feature>
<dbReference type="Pfam" id="PF00501">
    <property type="entry name" value="AMP-binding"/>
    <property type="match status" value="1"/>
</dbReference>
<dbReference type="PROSITE" id="PS50075">
    <property type="entry name" value="CARRIER"/>
    <property type="match status" value="1"/>
</dbReference>
<dbReference type="SUPFAM" id="SSF52777">
    <property type="entry name" value="CoA-dependent acyltransferases"/>
    <property type="match status" value="2"/>
</dbReference>
<evidence type="ECO:0000256" key="3">
    <source>
        <dbReference type="ARBA" id="ARBA00022553"/>
    </source>
</evidence>
<dbReference type="SUPFAM" id="SSF56801">
    <property type="entry name" value="Acetyl-CoA synthetase-like"/>
    <property type="match status" value="1"/>
</dbReference>
<dbReference type="Gene3D" id="3.40.50.12780">
    <property type="entry name" value="N-terminal domain of ligase-like"/>
    <property type="match status" value="1"/>
</dbReference>
<feature type="compositionally biased region" description="Low complexity" evidence="4">
    <location>
        <begin position="21"/>
        <end position="34"/>
    </location>
</feature>
<feature type="compositionally biased region" description="Polar residues" evidence="4">
    <location>
        <begin position="1051"/>
        <end position="1068"/>
    </location>
</feature>
<evidence type="ECO:0000313" key="7">
    <source>
        <dbReference type="Proteomes" id="UP000235916"/>
    </source>
</evidence>
<feature type="domain" description="Carrier" evidence="5">
    <location>
        <begin position="1071"/>
        <end position="1155"/>
    </location>
</feature>
<dbReference type="Gene3D" id="3.30.559.10">
    <property type="entry name" value="Chloramphenicol acetyltransferase-like domain"/>
    <property type="match status" value="1"/>
</dbReference>
<dbReference type="Gene3D" id="3.30.559.30">
    <property type="entry name" value="Nonribosomal peptide synthetase, condensation domain"/>
    <property type="match status" value="1"/>
</dbReference>
<keyword evidence="3" id="KW-0597">Phosphoprotein</keyword>
<dbReference type="Gene3D" id="1.10.1200.10">
    <property type="entry name" value="ACP-like"/>
    <property type="match status" value="1"/>
</dbReference>
<dbReference type="InterPro" id="IPR000873">
    <property type="entry name" value="AMP-dep_synth/lig_dom"/>
</dbReference>
<dbReference type="InterPro" id="IPR045851">
    <property type="entry name" value="AMP-bd_C_sf"/>
</dbReference>
<name>A0A2N8KUR1_9BURK</name>
<dbReference type="Pfam" id="PF00975">
    <property type="entry name" value="Thioesterase"/>
    <property type="match status" value="1"/>
</dbReference>
<protein>
    <recommendedName>
        <fullName evidence="5">Carrier domain-containing protein</fullName>
    </recommendedName>
</protein>
<dbReference type="EMBL" id="POSP01000003">
    <property type="protein sequence ID" value="PND37142.1"/>
    <property type="molecule type" value="Genomic_DNA"/>
</dbReference>
<dbReference type="SUPFAM" id="SSF47336">
    <property type="entry name" value="ACP-like"/>
    <property type="match status" value="1"/>
</dbReference>
<feature type="region of interest" description="Disordered" evidence="4">
    <location>
        <begin position="1051"/>
        <end position="1075"/>
    </location>
</feature>
<accession>A0A2N8KUR1</accession>
<dbReference type="GO" id="GO:0031177">
    <property type="term" value="F:phosphopantetheine binding"/>
    <property type="evidence" value="ECO:0007669"/>
    <property type="project" value="InterPro"/>
</dbReference>
<dbReference type="OrthoDB" id="6297021at2"/>
<dbReference type="Pfam" id="PF00550">
    <property type="entry name" value="PP-binding"/>
    <property type="match status" value="1"/>
</dbReference>
<dbReference type="InterPro" id="IPR023213">
    <property type="entry name" value="CAT-like_dom_sf"/>
</dbReference>
<dbReference type="InterPro" id="IPR009081">
    <property type="entry name" value="PP-bd_ACP"/>
</dbReference>
<dbReference type="CDD" id="cd05930">
    <property type="entry name" value="A_NRPS"/>
    <property type="match status" value="1"/>
</dbReference>
<dbReference type="InterPro" id="IPR006162">
    <property type="entry name" value="Ppantetheine_attach_site"/>
</dbReference>
<comment type="cofactor">
    <cofactor evidence="1">
        <name>pantetheine 4'-phosphate</name>
        <dbReference type="ChEBI" id="CHEBI:47942"/>
    </cofactor>
</comment>
<dbReference type="InterPro" id="IPR036736">
    <property type="entry name" value="ACP-like_sf"/>
</dbReference>
<dbReference type="InterPro" id="IPR001031">
    <property type="entry name" value="Thioesterase"/>
</dbReference>
<dbReference type="PROSITE" id="PS00455">
    <property type="entry name" value="AMP_BINDING"/>
    <property type="match status" value="1"/>
</dbReference>
<reference evidence="6 7" key="1">
    <citation type="submission" date="2018-01" db="EMBL/GenBank/DDBJ databases">
        <title>Draft genome sequence of Paucibacter aquatile CR182 isolated from freshwater of the Nakdong River.</title>
        <authorList>
            <person name="Choi A."/>
            <person name="Chung E.J."/>
        </authorList>
    </citation>
    <scope>NUCLEOTIDE SEQUENCE [LARGE SCALE GENOMIC DNA]</scope>
    <source>
        <strain evidence="6 7">CR182</strain>
    </source>
</reference>
<dbReference type="SMART" id="SM00824">
    <property type="entry name" value="PKS_TE"/>
    <property type="match status" value="1"/>
</dbReference>